<dbReference type="EMBL" id="JACJST010000037">
    <property type="protein sequence ID" value="MBD2571126.1"/>
    <property type="molecule type" value="Genomic_DNA"/>
</dbReference>
<accession>A0ABR8FLQ2</accession>
<dbReference type="InterPro" id="IPR030934">
    <property type="entry name" value="Intein_C"/>
</dbReference>
<dbReference type="Gene3D" id="3.40.50.300">
    <property type="entry name" value="P-loop containing nucleotide triphosphate hydrolases"/>
    <property type="match status" value="3"/>
</dbReference>
<protein>
    <recommendedName>
        <fullName evidence="15 16">Replicative DNA helicase</fullName>
        <ecNumber evidence="15 16">5.6.2.3</ecNumber>
    </recommendedName>
</protein>
<keyword evidence="5 16" id="KW-0547">Nucleotide-binding</keyword>
<dbReference type="SMART" id="SM00530">
    <property type="entry name" value="HTH_XRE"/>
    <property type="match status" value="1"/>
</dbReference>
<evidence type="ECO:0000259" key="17">
    <source>
        <dbReference type="PROSITE" id="PS50819"/>
    </source>
</evidence>
<dbReference type="CDD" id="cd00093">
    <property type="entry name" value="HTH_XRE"/>
    <property type="match status" value="1"/>
</dbReference>
<evidence type="ECO:0000259" key="18">
    <source>
        <dbReference type="PROSITE" id="PS50943"/>
    </source>
</evidence>
<sequence>MAEELNFQSDASNRLPPQNIEAEEAILGGILLDQEAITRVSDRLVPEAFYISAHREIYQAALRLHAQGKPTDLLSLTSWLTDNDKLTLIGGRNKLATLVDRTVSAVNIDALAGLVVEKYLRRQLIKAGNEIVHLGFETETELPIVLDQAEQKVFGVTQEKPQSGLVHISDTLINTFQEVEKRHEGIALPGIPCGFYDLDAMTTGFQRSDLIIVAGRPSMGKCLSYDSEIVLADGQISTIEELYQQRQGSLLTLNDDWKLTFTQPSAFVDDGIKPVFRVTTRLGRAIETTITHPFLTIKGWQRLENLQVGNKIAIPRKIDVFGTETIRECEVKLLGYLIGDGGLTNSTPRFTNSNPLLQTEFSQAVTEFGGLSVRWEDSQGQRTPSLCVRGDLEFIATQRQLFAENLKIAISSRSLSAKKLSDELGVTPSLLSMWQKGECVPNDDTFQLLCKTLGMELEEFAPHGFASISKSSKNSLRIWLEKLGLWGKNAHAKNIPSIVFKLEKSQLSLFLNRLFATYGWATLLNSGQSQLGYCTVSEKLARQIQHLLLRFGIIAALKKRSVKYNNTRRPAWQLDITDALSIKNFIAEIGIFGKEAALAKVTEAIYQKRYQTNRDLIPVEIWEQIALAKGSETWSSLAQRAGIKSYTNIHVGKRALKRERLWILATALDNLPLQQLANSDVYWDEIISIEPIGNKQVYDLTIPETHNFIANDICVHNTAFCLNLAHNIASGYKLPVAVFSLEMSKEQLVQRLLASEAGIETSYLRSGRISQTQWEPLSRAIGNLSDMPIFIDDTANITVTQMRSQARRLQAEQNMQLGLIVIDYLQLMEGGGDNRVQELSRITRSLKGLARELSVPIIALSQLSRGVESRTNKRPMLSDLRESGCLTGDSLVTLADTGLQVPIKELVCKSGFAVWGLNENTMKLERAIVSNAFSTGVKPVFTLKTRLGRKIRATGNHKFLTINGWKRLDELSPKQHLCLPRHLPISGKQTMTYAEVALLGHLIGDGCTLPRHAIQYTTRERDLAEKVAYLAKELFGDAIVPRISPERGWYQVYLPAAQRLTHSVRNPIAKWLDSLGVFGLRSYEKFVPQDLFSQPQELIACFLRHLWCKDGSIKLLAGKKPRPIAYYASSSERLAFDVQALLLRLGINARLKMIPQPGKGRNQYHVTITGKPDLELFIQKIGAVGEYKLGSLQEISEHLENCIHNPNRDVIPKEVWKTYVVPAMQTIGMTTREIQYRMKKSYCGSTLYKANLSRERALKAANIVESSELLALANSDVYWDEIVAIIPDGEEEVFDLTVSHLHNFVANNIIVHNSIEQDADLVIMLYRDEYYTPDTPDRGIAEVIVAKHRNGPTGTVKLLFDPQFTKFKNLARPNNY</sequence>
<evidence type="ECO:0000256" key="4">
    <source>
        <dbReference type="ARBA" id="ARBA00022737"/>
    </source>
</evidence>
<dbReference type="PANTHER" id="PTHR30153:SF2">
    <property type="entry name" value="REPLICATIVE DNA HELICASE"/>
    <property type="match status" value="1"/>
</dbReference>
<keyword evidence="2 16" id="KW-0639">Primosome</keyword>
<dbReference type="NCBIfam" id="NF005852">
    <property type="entry name" value="PRK07773.1"/>
    <property type="match status" value="1"/>
</dbReference>
<dbReference type="PANTHER" id="PTHR30153">
    <property type="entry name" value="REPLICATIVE DNA HELICASE DNAB"/>
    <property type="match status" value="1"/>
</dbReference>
<keyword evidence="4" id="KW-0677">Repeat</keyword>
<feature type="domain" description="HTH cro/C1-type" evidence="18">
    <location>
        <begin position="406"/>
        <end position="460"/>
    </location>
</feature>
<evidence type="ECO:0000256" key="5">
    <source>
        <dbReference type="ARBA" id="ARBA00022741"/>
    </source>
</evidence>
<dbReference type="PRINTS" id="PR00379">
    <property type="entry name" value="INTEIN"/>
</dbReference>
<dbReference type="SUPFAM" id="SSF48024">
    <property type="entry name" value="N-terminal domain of DnaB helicase"/>
    <property type="match status" value="1"/>
</dbReference>
<evidence type="ECO:0000256" key="10">
    <source>
        <dbReference type="ARBA" id="ARBA00023000"/>
    </source>
</evidence>
<dbReference type="PROSITE" id="PS50818">
    <property type="entry name" value="INTEIN_C_TER"/>
    <property type="match status" value="2"/>
</dbReference>
<dbReference type="Pfam" id="PF00772">
    <property type="entry name" value="DnaB"/>
    <property type="match status" value="1"/>
</dbReference>
<reference evidence="20 21" key="1">
    <citation type="journal article" date="2020" name="ISME J.">
        <title>Comparative genomics reveals insights into cyanobacterial evolution and habitat adaptation.</title>
        <authorList>
            <person name="Chen M.Y."/>
            <person name="Teng W.K."/>
            <person name="Zhao L."/>
            <person name="Hu C.X."/>
            <person name="Zhou Y.K."/>
            <person name="Han B.P."/>
            <person name="Song L.R."/>
            <person name="Shu W.S."/>
        </authorList>
    </citation>
    <scope>NUCLEOTIDE SEQUENCE [LARGE SCALE GENOMIC DNA]</scope>
    <source>
        <strain evidence="20 21">FACHB-196</strain>
    </source>
</reference>
<dbReference type="Gene3D" id="2.170.16.10">
    <property type="entry name" value="Hedgehog/Intein (Hint) domain"/>
    <property type="match status" value="4"/>
</dbReference>
<keyword evidence="10" id="KW-0651">Protein splicing</keyword>
<comment type="caution">
    <text evidence="20">The sequence shown here is derived from an EMBL/GenBank/DDBJ whole genome shotgun (WGS) entry which is preliminary data.</text>
</comment>
<comment type="function">
    <text evidence="16">The main replicative DNA helicase, it participates in initiation and elongation during chromosome replication. Travels ahead of the DNA replisome, separating dsDNA into templates for DNA synthesis. A processive ATP-dependent 5'-3' DNA helicase it has DNA-dependent ATPase activity.</text>
</comment>
<dbReference type="SMART" id="SM00306">
    <property type="entry name" value="HintN"/>
    <property type="match status" value="2"/>
</dbReference>
<evidence type="ECO:0000256" key="9">
    <source>
        <dbReference type="ARBA" id="ARBA00022840"/>
    </source>
</evidence>
<dbReference type="InterPro" id="IPR027417">
    <property type="entry name" value="P-loop_NTPase"/>
</dbReference>
<dbReference type="SUPFAM" id="SSF55608">
    <property type="entry name" value="Homing endonucleases"/>
    <property type="match status" value="2"/>
</dbReference>
<keyword evidence="8" id="KW-0068">Autocatalytic cleavage</keyword>
<dbReference type="InterPro" id="IPR016136">
    <property type="entry name" value="DNA_helicase_N/primase_C"/>
</dbReference>
<dbReference type="InterPro" id="IPR027434">
    <property type="entry name" value="Homing_endonucl"/>
</dbReference>
<evidence type="ECO:0000256" key="15">
    <source>
        <dbReference type="NCBIfam" id="TIGR00665"/>
    </source>
</evidence>
<keyword evidence="11 16" id="KW-0238">DNA-binding</keyword>
<evidence type="ECO:0000313" key="21">
    <source>
        <dbReference type="Proteomes" id="UP000640531"/>
    </source>
</evidence>
<organism evidence="20 21">
    <name type="scientific">Anabaena lutea FACHB-196</name>
    <dbReference type="NCBI Taxonomy" id="2692881"/>
    <lineage>
        <taxon>Bacteria</taxon>
        <taxon>Bacillati</taxon>
        <taxon>Cyanobacteriota</taxon>
        <taxon>Cyanophyceae</taxon>
        <taxon>Nostocales</taxon>
        <taxon>Nostocaceae</taxon>
        <taxon>Anabaena</taxon>
    </lineage>
</organism>
<keyword evidence="6 16" id="KW-0378">Hydrolase</keyword>
<feature type="domain" description="SF4 helicase" evidence="19">
    <location>
        <begin position="1314"/>
        <end position="1374"/>
    </location>
</feature>
<name>A0ABR8FLQ2_9NOST</name>
<dbReference type="InterPro" id="IPR004042">
    <property type="entry name" value="Intein_endonuc_central"/>
</dbReference>
<dbReference type="InterPro" id="IPR004860">
    <property type="entry name" value="LAGLIDADG_dom"/>
</dbReference>
<evidence type="ECO:0000256" key="7">
    <source>
        <dbReference type="ARBA" id="ARBA00022806"/>
    </source>
</evidence>
<dbReference type="CDD" id="cd00081">
    <property type="entry name" value="Hint"/>
    <property type="match status" value="4"/>
</dbReference>
<feature type="domain" description="SF4 helicase" evidence="19">
    <location>
        <begin position="718"/>
        <end position="884"/>
    </location>
</feature>
<dbReference type="PROSITE" id="PS51199">
    <property type="entry name" value="SF4_HELICASE"/>
    <property type="match status" value="3"/>
</dbReference>
<dbReference type="GO" id="GO:0004386">
    <property type="term" value="F:helicase activity"/>
    <property type="evidence" value="ECO:0007669"/>
    <property type="project" value="UniProtKB-KW"/>
</dbReference>
<dbReference type="InterPro" id="IPR007692">
    <property type="entry name" value="DNA_helicase_DnaB"/>
</dbReference>
<dbReference type="Pfam" id="PF14890">
    <property type="entry name" value="Intein_splicing"/>
    <property type="match status" value="1"/>
</dbReference>
<dbReference type="InterPro" id="IPR003587">
    <property type="entry name" value="Hint_dom_N"/>
</dbReference>
<dbReference type="Gene3D" id="1.10.260.40">
    <property type="entry name" value="lambda repressor-like DNA-binding domains"/>
    <property type="match status" value="1"/>
</dbReference>
<feature type="domain" description="SF4 helicase" evidence="19">
    <location>
        <begin position="184"/>
        <end position="221"/>
    </location>
</feature>
<evidence type="ECO:0000256" key="14">
    <source>
        <dbReference type="ARBA" id="ARBA00048954"/>
    </source>
</evidence>
<dbReference type="EC" id="5.6.2.3" evidence="15 16"/>
<dbReference type="InterPro" id="IPR006141">
    <property type="entry name" value="Intein_N"/>
</dbReference>
<dbReference type="Proteomes" id="UP000640531">
    <property type="component" value="Unassembled WGS sequence"/>
</dbReference>
<dbReference type="Gene3D" id="1.10.860.10">
    <property type="entry name" value="DNAb Helicase, Chain A"/>
    <property type="match status" value="1"/>
</dbReference>
<dbReference type="RefSeq" id="WP_190720322.1">
    <property type="nucleotide sequence ID" value="NZ_JACJST010000037.1"/>
</dbReference>
<keyword evidence="21" id="KW-1185">Reference proteome</keyword>
<feature type="domain" description="DOD-type homing endonuclease" evidence="17">
    <location>
        <begin position="333"/>
        <end position="553"/>
    </location>
</feature>
<dbReference type="SMART" id="SM00305">
    <property type="entry name" value="HintC"/>
    <property type="match status" value="2"/>
</dbReference>
<dbReference type="InterPro" id="IPR006142">
    <property type="entry name" value="INTEIN"/>
</dbReference>
<dbReference type="Pfam" id="PF03796">
    <property type="entry name" value="DnaB_C"/>
    <property type="match status" value="2"/>
</dbReference>
<dbReference type="InterPro" id="IPR007694">
    <property type="entry name" value="DNA_helicase_DnaB-like_C"/>
</dbReference>
<comment type="similarity">
    <text evidence="1 16">Belongs to the helicase family. DnaB subfamily.</text>
</comment>
<evidence type="ECO:0000256" key="3">
    <source>
        <dbReference type="ARBA" id="ARBA00022705"/>
    </source>
</evidence>
<dbReference type="NCBIfam" id="TIGR01445">
    <property type="entry name" value="intein_Nterm"/>
    <property type="match status" value="2"/>
</dbReference>
<evidence type="ECO:0000256" key="12">
    <source>
        <dbReference type="ARBA" id="ARBA00023235"/>
    </source>
</evidence>
<dbReference type="Gene3D" id="3.10.28.10">
    <property type="entry name" value="Homing endonucleases"/>
    <property type="match status" value="2"/>
</dbReference>
<evidence type="ECO:0000256" key="11">
    <source>
        <dbReference type="ARBA" id="ARBA00023125"/>
    </source>
</evidence>
<evidence type="ECO:0000256" key="6">
    <source>
        <dbReference type="ARBA" id="ARBA00022801"/>
    </source>
</evidence>
<keyword evidence="3 16" id="KW-0235">DNA replication</keyword>
<keyword evidence="7 16" id="KW-0347">Helicase</keyword>
<feature type="domain" description="DOD-type homing endonuclease" evidence="17">
    <location>
        <begin position="998"/>
        <end position="1147"/>
    </location>
</feature>
<gene>
    <name evidence="20" type="ORF">H6G59_25190</name>
</gene>
<dbReference type="NCBIfam" id="TIGR01443">
    <property type="entry name" value="intein_Cterm"/>
    <property type="match status" value="2"/>
</dbReference>
<dbReference type="PROSITE" id="PS50819">
    <property type="entry name" value="INTEIN_ENDONUCLEASE"/>
    <property type="match status" value="2"/>
</dbReference>
<evidence type="ECO:0000256" key="16">
    <source>
        <dbReference type="RuleBase" id="RU362085"/>
    </source>
</evidence>
<dbReference type="InterPro" id="IPR036844">
    <property type="entry name" value="Hint_dom_sf"/>
</dbReference>
<dbReference type="InterPro" id="IPR036185">
    <property type="entry name" value="DNA_heli_DnaB-like_N_sf"/>
</dbReference>
<dbReference type="InterPro" id="IPR007693">
    <property type="entry name" value="DNA_helicase_DnaB-like_N"/>
</dbReference>
<comment type="catalytic activity">
    <reaction evidence="14 16">
        <text>ATP + H2O = ADP + phosphate + H(+)</text>
        <dbReference type="Rhea" id="RHEA:13065"/>
        <dbReference type="ChEBI" id="CHEBI:15377"/>
        <dbReference type="ChEBI" id="CHEBI:15378"/>
        <dbReference type="ChEBI" id="CHEBI:30616"/>
        <dbReference type="ChEBI" id="CHEBI:43474"/>
        <dbReference type="ChEBI" id="CHEBI:456216"/>
        <dbReference type="EC" id="5.6.2.3"/>
    </reaction>
</comment>
<evidence type="ECO:0000313" key="20">
    <source>
        <dbReference type="EMBL" id="MBD2571126.1"/>
    </source>
</evidence>
<comment type="function">
    <text evidence="13 16">The intein is an endonuclease.</text>
</comment>
<dbReference type="PROSITE" id="PS50943">
    <property type="entry name" value="HTH_CROC1"/>
    <property type="match status" value="1"/>
</dbReference>
<evidence type="ECO:0000256" key="2">
    <source>
        <dbReference type="ARBA" id="ARBA00022515"/>
    </source>
</evidence>
<dbReference type="InterPro" id="IPR010982">
    <property type="entry name" value="Lambda_DNA-bd_dom_sf"/>
</dbReference>
<dbReference type="InterPro" id="IPR001387">
    <property type="entry name" value="Cro/C1-type_HTH"/>
</dbReference>
<keyword evidence="9 16" id="KW-0067">ATP-binding</keyword>
<proteinExistence type="inferred from homology"/>
<dbReference type="CDD" id="cd00984">
    <property type="entry name" value="DnaB_C"/>
    <property type="match status" value="1"/>
</dbReference>
<dbReference type="Pfam" id="PF14528">
    <property type="entry name" value="LAGLIDADG_3"/>
    <property type="match status" value="2"/>
</dbReference>
<evidence type="ECO:0000256" key="8">
    <source>
        <dbReference type="ARBA" id="ARBA00022813"/>
    </source>
</evidence>
<keyword evidence="12" id="KW-0413">Isomerase</keyword>
<dbReference type="SUPFAM" id="SSF51294">
    <property type="entry name" value="Hedgehog/intein (Hint) domain"/>
    <property type="match status" value="2"/>
</dbReference>
<evidence type="ECO:0000259" key="19">
    <source>
        <dbReference type="PROSITE" id="PS51199"/>
    </source>
</evidence>
<dbReference type="SUPFAM" id="SSF52540">
    <property type="entry name" value="P-loop containing nucleoside triphosphate hydrolases"/>
    <property type="match status" value="2"/>
</dbReference>
<dbReference type="NCBIfam" id="TIGR00665">
    <property type="entry name" value="DnaB"/>
    <property type="match status" value="1"/>
</dbReference>
<evidence type="ECO:0000256" key="1">
    <source>
        <dbReference type="ARBA" id="ARBA00008428"/>
    </source>
</evidence>
<dbReference type="SUPFAM" id="SSF47413">
    <property type="entry name" value="lambda repressor-like DNA-binding domains"/>
    <property type="match status" value="1"/>
</dbReference>
<dbReference type="InterPro" id="IPR003586">
    <property type="entry name" value="Hint_dom_C"/>
</dbReference>
<dbReference type="PROSITE" id="PS50817">
    <property type="entry name" value="INTEIN_N_TER"/>
    <property type="match status" value="2"/>
</dbReference>
<evidence type="ECO:0000256" key="13">
    <source>
        <dbReference type="ARBA" id="ARBA00044940"/>
    </source>
</evidence>